<keyword evidence="1" id="KW-0175">Coiled coil</keyword>
<accession>A0AA39QR53</accession>
<reference evidence="2" key="1">
    <citation type="submission" date="2023-03" db="EMBL/GenBank/DDBJ databases">
        <title>Complete genome of Cladonia borealis.</title>
        <authorList>
            <person name="Park H."/>
        </authorList>
    </citation>
    <scope>NUCLEOTIDE SEQUENCE</scope>
    <source>
        <strain evidence="2">ANT050790</strain>
    </source>
</reference>
<sequence length="283" mass="32403">MEDAKIRELEEQVKRITQLAEDERRLRKLAEAQADQAEGRAKQAEEKTRRTTFEELLESCHKLLGKRQDAFEQLYKILHPPKGLARQLFSPLLHFEELGNIVYGRKIASEEDLKKFHQTTVEDAIANVISTLIANDLYGEKWTLGKGLVFDNYTNGLSDLDEDVRDRLHLSGPPSEPKGRFKPIPVNQICVLKNENKIEELLFIIEYKAPHKISKEILRTGLRAMDVLNEVVNRSTFPTDPVKKFEYNADKLVAAVVTQTYLYMLKSGSEYSCIIIGEAIVFL</sequence>
<comment type="caution">
    <text evidence="2">The sequence shown here is derived from an EMBL/GenBank/DDBJ whole genome shotgun (WGS) entry which is preliminary data.</text>
</comment>
<evidence type="ECO:0000256" key="1">
    <source>
        <dbReference type="SAM" id="Coils"/>
    </source>
</evidence>
<gene>
    <name evidence="2" type="ORF">JMJ35_010596</name>
</gene>
<keyword evidence="3" id="KW-1185">Reference proteome</keyword>
<organism evidence="2 3">
    <name type="scientific">Cladonia borealis</name>
    <dbReference type="NCBI Taxonomy" id="184061"/>
    <lineage>
        <taxon>Eukaryota</taxon>
        <taxon>Fungi</taxon>
        <taxon>Dikarya</taxon>
        <taxon>Ascomycota</taxon>
        <taxon>Pezizomycotina</taxon>
        <taxon>Lecanoromycetes</taxon>
        <taxon>OSLEUM clade</taxon>
        <taxon>Lecanoromycetidae</taxon>
        <taxon>Lecanorales</taxon>
        <taxon>Lecanorineae</taxon>
        <taxon>Cladoniaceae</taxon>
        <taxon>Cladonia</taxon>
    </lineage>
</organism>
<protein>
    <submittedName>
        <fullName evidence="2">Uncharacterized protein</fullName>
    </submittedName>
</protein>
<evidence type="ECO:0000313" key="3">
    <source>
        <dbReference type="Proteomes" id="UP001166286"/>
    </source>
</evidence>
<dbReference type="AlphaFoldDB" id="A0AA39QR53"/>
<proteinExistence type="predicted"/>
<name>A0AA39QR53_9LECA</name>
<evidence type="ECO:0000313" key="2">
    <source>
        <dbReference type="EMBL" id="KAK0506896.1"/>
    </source>
</evidence>
<dbReference type="EMBL" id="JAFEKC020000026">
    <property type="protein sequence ID" value="KAK0506896.1"/>
    <property type="molecule type" value="Genomic_DNA"/>
</dbReference>
<dbReference type="Proteomes" id="UP001166286">
    <property type="component" value="Unassembled WGS sequence"/>
</dbReference>
<feature type="coiled-coil region" evidence="1">
    <location>
        <begin position="6"/>
        <end position="47"/>
    </location>
</feature>